<dbReference type="GO" id="GO:0019509">
    <property type="term" value="P:L-methionine salvage from methylthioadenosine"/>
    <property type="evidence" value="ECO:0007669"/>
    <property type="project" value="TreeGrafter"/>
</dbReference>
<dbReference type="PANTHER" id="PTHR42679">
    <property type="entry name" value="S-METHYL-5'-THIOADENOSINE PHOSPHORYLASE"/>
    <property type="match status" value="1"/>
</dbReference>
<comment type="catalytic activity">
    <reaction evidence="3">
        <text>S-methyl-5'-thioinosine + phosphate = 5-(methylsulfanyl)-alpha-D-ribose 1-phosphate + hypoxanthine</text>
        <dbReference type="Rhea" id="RHEA:30643"/>
        <dbReference type="ChEBI" id="CHEBI:17368"/>
        <dbReference type="ChEBI" id="CHEBI:43474"/>
        <dbReference type="ChEBI" id="CHEBI:48595"/>
        <dbReference type="ChEBI" id="CHEBI:58533"/>
        <dbReference type="EC" id="2.4.2.44"/>
    </reaction>
</comment>
<dbReference type="InterPro" id="IPR010044">
    <property type="entry name" value="MTAP"/>
</dbReference>
<dbReference type="InterPro" id="IPR035994">
    <property type="entry name" value="Nucleoside_phosphorylase_sf"/>
</dbReference>
<dbReference type="GO" id="GO:0005829">
    <property type="term" value="C:cytosol"/>
    <property type="evidence" value="ECO:0007669"/>
    <property type="project" value="TreeGrafter"/>
</dbReference>
<dbReference type="NCBIfam" id="TIGR01694">
    <property type="entry name" value="MTAP"/>
    <property type="match status" value="1"/>
</dbReference>
<keyword evidence="1 3" id="KW-0328">Glycosyltransferase</keyword>
<evidence type="ECO:0000313" key="5">
    <source>
        <dbReference type="EMBL" id="RCX30682.1"/>
    </source>
</evidence>
<dbReference type="GO" id="GO:0017061">
    <property type="term" value="F:S-methyl-5-thioadenosine phosphorylase activity"/>
    <property type="evidence" value="ECO:0007669"/>
    <property type="project" value="InterPro"/>
</dbReference>
<feature type="binding site" evidence="3">
    <location>
        <begin position="52"/>
        <end position="53"/>
    </location>
    <ligand>
        <name>phosphate</name>
        <dbReference type="ChEBI" id="CHEBI:43474"/>
    </ligand>
</feature>
<feature type="site" description="Important for substrate specificity" evidence="3">
    <location>
        <position position="221"/>
    </location>
</feature>
<evidence type="ECO:0000259" key="4">
    <source>
        <dbReference type="Pfam" id="PF01048"/>
    </source>
</evidence>
<feature type="domain" description="Nucleoside phosphorylase" evidence="4">
    <location>
        <begin position="3"/>
        <end position="243"/>
    </location>
</feature>
<dbReference type="UniPathway" id="UPA00606"/>
<comment type="caution">
    <text evidence="5">The sequence shown here is derived from an EMBL/GenBank/DDBJ whole genome shotgun (WGS) entry which is preliminary data.</text>
</comment>
<feature type="site" description="Important for substrate specificity" evidence="3">
    <location>
        <position position="167"/>
    </location>
</feature>
<dbReference type="CDD" id="cd09010">
    <property type="entry name" value="MTAP_SsMTAPII_like_MTIP"/>
    <property type="match status" value="1"/>
</dbReference>
<dbReference type="InterPro" id="IPR000845">
    <property type="entry name" value="Nucleoside_phosphorylase_d"/>
</dbReference>
<keyword evidence="6" id="KW-1185">Reference proteome</keyword>
<organism evidence="5 6">
    <name type="scientific">Thioalbus denitrificans</name>
    <dbReference type="NCBI Taxonomy" id="547122"/>
    <lineage>
        <taxon>Bacteria</taxon>
        <taxon>Pseudomonadati</taxon>
        <taxon>Pseudomonadota</taxon>
        <taxon>Gammaproteobacteria</taxon>
        <taxon>Chromatiales</taxon>
        <taxon>Ectothiorhodospiraceae</taxon>
        <taxon>Thioalbus</taxon>
    </lineage>
</organism>
<name>A0A369C9H1_9GAMM</name>
<dbReference type="PANTHER" id="PTHR42679:SF2">
    <property type="entry name" value="S-METHYL-5'-THIOADENOSINE PHOSPHORYLASE"/>
    <property type="match status" value="1"/>
</dbReference>
<gene>
    <name evidence="5" type="ORF">DFQ59_104118</name>
</gene>
<comment type="similarity">
    <text evidence="3">Belongs to the PNP/MTAP phosphorylase family. MTAP subfamily.</text>
</comment>
<accession>A0A369C9H1</accession>
<protein>
    <recommendedName>
        <fullName evidence="3">Probable S-methyl-5'-thioinosine phosphorylase</fullName>
        <ecNumber evidence="3">2.4.2.44</ecNumber>
    </recommendedName>
    <alternativeName>
        <fullName evidence="3">5'-methylthioinosine phosphorylase</fullName>
        <shortName evidence="3">MTI phosphorylase</shortName>
        <shortName evidence="3">MTIP</shortName>
    </alternativeName>
</protein>
<dbReference type="SUPFAM" id="SSF53167">
    <property type="entry name" value="Purine and uridine phosphorylases"/>
    <property type="match status" value="1"/>
</dbReference>
<sequence length="246" mass="26345">MNPIGIIGGTGLTRLAQLAGQDSELVPTPYGAPSAALVRGVVGGRQVAFLARHGSPHRIPPHRVNYRANLWALHAAGVRRIIAVAAVGGITEGMDDGRVIIPDQVIDYTYGRAHTFFEEDLEEVVHVDFTEPYTPALRRELIAAARELGLDAAETGTYAATQGPRLESAAEVDRLERDGCHIVGMTAMPEAALARELELEYASVAVVANRAAGRADGEITMARIEATLVAGMERVGRLLERVLPQL</sequence>
<dbReference type="Proteomes" id="UP000252707">
    <property type="component" value="Unassembled WGS sequence"/>
</dbReference>
<dbReference type="OrthoDB" id="1523230at2"/>
<feature type="binding site" evidence="3">
    <location>
        <begin position="209"/>
        <end position="211"/>
    </location>
    <ligand>
        <name>substrate</name>
    </ligand>
</feature>
<evidence type="ECO:0000256" key="2">
    <source>
        <dbReference type="ARBA" id="ARBA00022679"/>
    </source>
</evidence>
<dbReference type="GO" id="GO:0006166">
    <property type="term" value="P:purine ribonucleoside salvage"/>
    <property type="evidence" value="ECO:0007669"/>
    <property type="project" value="UniProtKB-UniRule"/>
</dbReference>
<comment type="subunit">
    <text evidence="3">Homotrimer.</text>
</comment>
<comment type="miscellaneous">
    <text evidence="3">Although this enzyme belongs to the family of MTA phosphorylases based on sequence homology, it has been shown that conserved amino acid substitutions in the substrate binding pocket convert the substrate specificity of this enzyme from 6-aminopurines to 6-oxopurines.</text>
</comment>
<dbReference type="NCBIfam" id="NF006599">
    <property type="entry name" value="PRK09136.1"/>
    <property type="match status" value="1"/>
</dbReference>
<evidence type="ECO:0000256" key="3">
    <source>
        <dbReference type="HAMAP-Rule" id="MF_01963"/>
    </source>
</evidence>
<dbReference type="AlphaFoldDB" id="A0A369C9H1"/>
<dbReference type="EC" id="2.4.2.44" evidence="3"/>
<dbReference type="RefSeq" id="WP_114279670.1">
    <property type="nucleotide sequence ID" value="NZ_QPJY01000004.1"/>
</dbReference>
<reference evidence="5 6" key="1">
    <citation type="submission" date="2018-07" db="EMBL/GenBank/DDBJ databases">
        <title>Genomic Encyclopedia of Type Strains, Phase IV (KMG-IV): sequencing the most valuable type-strain genomes for metagenomic binning, comparative biology and taxonomic classification.</title>
        <authorList>
            <person name="Goeker M."/>
        </authorList>
    </citation>
    <scope>NUCLEOTIDE SEQUENCE [LARGE SCALE GENOMIC DNA]</scope>
    <source>
        <strain evidence="5 6">DSM 26407</strain>
    </source>
</reference>
<dbReference type="Pfam" id="PF01048">
    <property type="entry name" value="PNP_UDP_1"/>
    <property type="match status" value="1"/>
</dbReference>
<keyword evidence="3" id="KW-0660">Purine salvage</keyword>
<keyword evidence="2 3" id="KW-0808">Transferase</keyword>
<comment type="pathway">
    <text evidence="3">Purine metabolism; purine nucleoside salvage.</text>
</comment>
<dbReference type="EMBL" id="QPJY01000004">
    <property type="protein sequence ID" value="RCX30682.1"/>
    <property type="molecule type" value="Genomic_DNA"/>
</dbReference>
<dbReference type="HAMAP" id="MF_01963">
    <property type="entry name" value="MTAP"/>
    <property type="match status" value="1"/>
</dbReference>
<evidence type="ECO:0000313" key="6">
    <source>
        <dbReference type="Proteomes" id="UP000252707"/>
    </source>
</evidence>
<dbReference type="Gene3D" id="3.40.50.1580">
    <property type="entry name" value="Nucleoside phosphorylase domain"/>
    <property type="match status" value="1"/>
</dbReference>
<proteinExistence type="inferred from homology"/>
<evidence type="ECO:0000256" key="1">
    <source>
        <dbReference type="ARBA" id="ARBA00022676"/>
    </source>
</evidence>
<feature type="binding site" evidence="3">
    <location>
        <position position="185"/>
    </location>
    <ligand>
        <name>substrate</name>
    </ligand>
</feature>
<comment type="caution">
    <text evidence="3">Lacks conserved residue(s) required for the propagation of feature annotation.</text>
</comment>
<comment type="function">
    <text evidence="3">Catalyzes the reversible phosphorylation of S-methyl-5'-thioinosine (MTI) to hypoxanthine and 5-methylthioribose-1-phosphate. Involved in the breakdown of S-methyl-5'-thioadenosine (MTA), a major by-product of polyamine biosynthesis. Catabolism of (MTA) occurs via deamination to MTI and phosphorolysis to hypoxanthine.</text>
</comment>
<feature type="binding site" evidence="3">
    <location>
        <position position="186"/>
    </location>
    <ligand>
        <name>phosphate</name>
        <dbReference type="ChEBI" id="CHEBI:43474"/>
    </ligand>
</feature>
<feature type="binding site" evidence="3">
    <location>
        <position position="10"/>
    </location>
    <ligand>
        <name>phosphate</name>
        <dbReference type="ChEBI" id="CHEBI:43474"/>
    </ligand>
</feature>